<proteinExistence type="inferred from homology"/>
<dbReference type="Proteomes" id="UP001139461">
    <property type="component" value="Unassembled WGS sequence"/>
</dbReference>
<keyword evidence="7" id="KW-0347">Helicase</keyword>
<keyword evidence="4" id="KW-0479">Metal-binding</keyword>
<evidence type="ECO:0000256" key="5">
    <source>
        <dbReference type="ARBA" id="ARBA00022741"/>
    </source>
</evidence>
<keyword evidence="9" id="KW-0051">Antiviral defense</keyword>
<keyword evidence="6" id="KW-0378">Hydrolase</keyword>
<dbReference type="NCBIfam" id="TIGR01587">
    <property type="entry name" value="cas3_core"/>
    <property type="match status" value="1"/>
</dbReference>
<dbReference type="InterPro" id="IPR006474">
    <property type="entry name" value="Helicase_Cas3_CRISPR-ass_core"/>
</dbReference>
<dbReference type="InterPro" id="IPR014001">
    <property type="entry name" value="Helicase_ATP-bd"/>
</dbReference>
<dbReference type="PROSITE" id="PS51643">
    <property type="entry name" value="HD_CAS3"/>
    <property type="match status" value="1"/>
</dbReference>
<dbReference type="RefSeq" id="WP_237603326.1">
    <property type="nucleotide sequence ID" value="NZ_JAIRBA010000021.1"/>
</dbReference>
<keyword evidence="3" id="KW-0540">Nuclease</keyword>
<name>A0A9X1QX71_9FLAO</name>
<dbReference type="PROSITE" id="PS51192">
    <property type="entry name" value="HELICASE_ATP_BIND_1"/>
    <property type="match status" value="1"/>
</dbReference>
<dbReference type="Gene3D" id="1.10.3210.30">
    <property type="match status" value="1"/>
</dbReference>
<evidence type="ECO:0000256" key="4">
    <source>
        <dbReference type="ARBA" id="ARBA00022723"/>
    </source>
</evidence>
<dbReference type="InterPro" id="IPR027417">
    <property type="entry name" value="P-loop_NTPase"/>
</dbReference>
<feature type="domain" description="HD Cas3-type" evidence="11">
    <location>
        <begin position="1"/>
        <end position="222"/>
    </location>
</feature>
<dbReference type="InterPro" id="IPR011545">
    <property type="entry name" value="DEAD/DEAH_box_helicase_dom"/>
</dbReference>
<evidence type="ECO:0000313" key="13">
    <source>
        <dbReference type="Proteomes" id="UP001139461"/>
    </source>
</evidence>
<dbReference type="Pfam" id="PF00270">
    <property type="entry name" value="DEAD"/>
    <property type="match status" value="1"/>
</dbReference>
<organism evidence="12 13">
    <name type="scientific">Aequorivita vitellina</name>
    <dbReference type="NCBI Taxonomy" id="2874475"/>
    <lineage>
        <taxon>Bacteria</taxon>
        <taxon>Pseudomonadati</taxon>
        <taxon>Bacteroidota</taxon>
        <taxon>Flavobacteriia</taxon>
        <taxon>Flavobacteriales</taxon>
        <taxon>Flavobacteriaceae</taxon>
        <taxon>Aequorivita</taxon>
    </lineage>
</organism>
<dbReference type="GO" id="GO:0036297">
    <property type="term" value="P:interstrand cross-link repair"/>
    <property type="evidence" value="ECO:0007669"/>
    <property type="project" value="TreeGrafter"/>
</dbReference>
<evidence type="ECO:0000256" key="3">
    <source>
        <dbReference type="ARBA" id="ARBA00022722"/>
    </source>
</evidence>
<keyword evidence="13" id="KW-1185">Reference proteome</keyword>
<dbReference type="InterPro" id="IPR054712">
    <property type="entry name" value="Cas3-like_dom"/>
</dbReference>
<dbReference type="GO" id="GO:0005524">
    <property type="term" value="F:ATP binding"/>
    <property type="evidence" value="ECO:0007669"/>
    <property type="project" value="UniProtKB-KW"/>
</dbReference>
<gene>
    <name evidence="12" type="primary">cas3</name>
    <name evidence="12" type="ORF">K8089_10920</name>
</gene>
<comment type="similarity">
    <text evidence="2">In the central section; belongs to the CRISPR-associated helicase Cas3 family.</text>
</comment>
<feature type="domain" description="Helicase ATP-binding" evidence="10">
    <location>
        <begin position="270"/>
        <end position="464"/>
    </location>
</feature>
<evidence type="ECO:0000256" key="7">
    <source>
        <dbReference type="ARBA" id="ARBA00022806"/>
    </source>
</evidence>
<dbReference type="InterPro" id="IPR038257">
    <property type="entry name" value="CRISPR-assoc_Cas3_HD_sf"/>
</dbReference>
<evidence type="ECO:0000256" key="9">
    <source>
        <dbReference type="ARBA" id="ARBA00023118"/>
    </source>
</evidence>
<dbReference type="GO" id="GO:0003676">
    <property type="term" value="F:nucleic acid binding"/>
    <property type="evidence" value="ECO:0007669"/>
    <property type="project" value="InterPro"/>
</dbReference>
<keyword evidence="8" id="KW-0067">ATP-binding</keyword>
<comment type="similarity">
    <text evidence="1">In the N-terminal section; belongs to the CRISPR-associated nuclease Cas3-HD family.</text>
</comment>
<dbReference type="GO" id="GO:0043138">
    <property type="term" value="F:3'-5' DNA helicase activity"/>
    <property type="evidence" value="ECO:0007669"/>
    <property type="project" value="TreeGrafter"/>
</dbReference>
<dbReference type="NCBIfam" id="TIGR01596">
    <property type="entry name" value="cas3_HD"/>
    <property type="match status" value="1"/>
</dbReference>
<dbReference type="Pfam" id="PF22590">
    <property type="entry name" value="Cas3-like_C_2"/>
    <property type="match status" value="1"/>
</dbReference>
<evidence type="ECO:0000313" key="12">
    <source>
        <dbReference type="EMBL" id="MCG2419536.1"/>
    </source>
</evidence>
<evidence type="ECO:0000256" key="6">
    <source>
        <dbReference type="ARBA" id="ARBA00022801"/>
    </source>
</evidence>
<sequence length="786" mass="91891">MLKEHLAGLKKVSEQILPEKKQNFFSSEELKNKVLALIAYHDLAKASVYFQLYLAYALLGNNKEHRDYSKAVLEGFIEKNKVYLKKWKENPSLKNHALFGAWMSLYLWDESITYSKEVFLFVEILKAHHGALKNFEQASVNPRNDRDTLVETGATIDFVKYARTMSELDLPFQFGNISELLTSFKGFKFDMKVVSDLSQNKNSSFYFQTLFLYSFLLSADKGDMMLQKKEWKRFPIKSQIIDEYKSKFIQTQHSINTLREEAYQTAVSRVIALGDQNFYSITLPTGLGKTLTAYKTALQIKEKYAPDFRIVYCLPFTSIIDQNASVFNDILEGAVIDKGNIGVHHHLSIPDIKKKEDIEEGFYPNWEYIIEGWQSEITITTFVQLWESIFANHNRQLRKFHNLVNSIIILDEVQSINPKLFRAFEFVMEAMAKYFNTKFIFVTATQPILLKNKVKELCFKYEDDYFFSQMNRTVLDTSLLQKKELMNEEELMEIVLTDYEENEKSILIICNTIGFSQKLRQLLSDYVEETSLFYLSASIIPFFREKTLSSIRKKLDRNQRIILVSTQVVEAGVDIDFGTVYRDFAPLSSINQAAGRCNRNAGKDVSKVILFRSGKDKIYDPTQLDITKNVLNSFSPQIPENQFYELNQKYFAAVKNKIQEGSDVSNNLIKDILTLKFENIGTDKNYRLFVEKYITYSYFIPVNKEAEDLWNDYMKKFENDFFRRKQEIQLLMPKLMKFVVNIPDYIFLPTEEEKEMVIIKRDDWEEFYNIKQGYKSKTESNSVAVF</sequence>
<dbReference type="CDD" id="cd17930">
    <property type="entry name" value="DEXHc_cas3"/>
    <property type="match status" value="1"/>
</dbReference>
<dbReference type="GO" id="GO:0016787">
    <property type="term" value="F:hydrolase activity"/>
    <property type="evidence" value="ECO:0007669"/>
    <property type="project" value="UniProtKB-KW"/>
</dbReference>
<evidence type="ECO:0000259" key="10">
    <source>
        <dbReference type="PROSITE" id="PS51192"/>
    </source>
</evidence>
<dbReference type="SMART" id="SM00487">
    <property type="entry name" value="DEXDc"/>
    <property type="match status" value="1"/>
</dbReference>
<dbReference type="CDD" id="cd09641">
    <property type="entry name" value="Cas3''_I"/>
    <property type="match status" value="1"/>
</dbReference>
<accession>A0A9X1QX71</accession>
<dbReference type="GO" id="GO:0006289">
    <property type="term" value="P:nucleotide-excision repair"/>
    <property type="evidence" value="ECO:0007669"/>
    <property type="project" value="TreeGrafter"/>
</dbReference>
<dbReference type="Gene3D" id="3.40.50.300">
    <property type="entry name" value="P-loop containing nucleotide triphosphate hydrolases"/>
    <property type="match status" value="2"/>
</dbReference>
<dbReference type="GO" id="GO:0004518">
    <property type="term" value="F:nuclease activity"/>
    <property type="evidence" value="ECO:0007669"/>
    <property type="project" value="UniProtKB-KW"/>
</dbReference>
<dbReference type="GO" id="GO:0051607">
    <property type="term" value="P:defense response to virus"/>
    <property type="evidence" value="ECO:0007669"/>
    <property type="project" value="UniProtKB-KW"/>
</dbReference>
<dbReference type="Pfam" id="PF18019">
    <property type="entry name" value="Cas3_HD"/>
    <property type="match status" value="1"/>
</dbReference>
<evidence type="ECO:0000259" key="11">
    <source>
        <dbReference type="PROSITE" id="PS51643"/>
    </source>
</evidence>
<dbReference type="CDD" id="cd18785">
    <property type="entry name" value="SF2_C"/>
    <property type="match status" value="1"/>
</dbReference>
<dbReference type="InterPro" id="IPR006483">
    <property type="entry name" value="CRISPR-assoc_Cas3_HD"/>
</dbReference>
<dbReference type="SUPFAM" id="SSF52540">
    <property type="entry name" value="P-loop containing nucleoside triphosphate hydrolases"/>
    <property type="match status" value="1"/>
</dbReference>
<evidence type="ECO:0000256" key="1">
    <source>
        <dbReference type="ARBA" id="ARBA00006847"/>
    </source>
</evidence>
<dbReference type="AlphaFoldDB" id="A0A9X1QX71"/>
<dbReference type="GO" id="GO:0046872">
    <property type="term" value="F:metal ion binding"/>
    <property type="evidence" value="ECO:0007669"/>
    <property type="project" value="UniProtKB-KW"/>
</dbReference>
<keyword evidence="5" id="KW-0547">Nucleotide-binding</keyword>
<protein>
    <submittedName>
        <fullName evidence="12">CRISPR-associated helicase Cas3</fullName>
    </submittedName>
</protein>
<dbReference type="EMBL" id="JAIRBA010000021">
    <property type="protein sequence ID" value="MCG2419536.1"/>
    <property type="molecule type" value="Genomic_DNA"/>
</dbReference>
<comment type="caution">
    <text evidence="12">The sequence shown here is derived from an EMBL/GenBank/DDBJ whole genome shotgun (WGS) entry which is preliminary data.</text>
</comment>
<evidence type="ECO:0000256" key="8">
    <source>
        <dbReference type="ARBA" id="ARBA00022840"/>
    </source>
</evidence>
<dbReference type="PANTHER" id="PTHR47957:SF3">
    <property type="entry name" value="ATP-DEPENDENT HELICASE HRQ1"/>
    <property type="match status" value="1"/>
</dbReference>
<reference evidence="12" key="1">
    <citation type="submission" date="2021-09" db="EMBL/GenBank/DDBJ databases">
        <title>Genome of Aequorivita sp. strain F47161.</title>
        <authorList>
            <person name="Wang Y."/>
        </authorList>
    </citation>
    <scope>NUCLEOTIDE SEQUENCE</scope>
    <source>
        <strain evidence="12">F47161</strain>
    </source>
</reference>
<dbReference type="PANTHER" id="PTHR47957">
    <property type="entry name" value="ATP-DEPENDENT HELICASE HRQ1"/>
    <property type="match status" value="1"/>
</dbReference>
<evidence type="ECO:0000256" key="2">
    <source>
        <dbReference type="ARBA" id="ARBA00009046"/>
    </source>
</evidence>